<protein>
    <submittedName>
        <fullName evidence="4">J domain-containing protein</fullName>
    </submittedName>
</protein>
<name>A0A7M1KCS8_9PSED</name>
<feature type="domain" description="J" evidence="3">
    <location>
        <begin position="2"/>
        <end position="62"/>
    </location>
</feature>
<dbReference type="Proteomes" id="UP000594923">
    <property type="component" value="Chromosome"/>
</dbReference>
<evidence type="ECO:0000259" key="3">
    <source>
        <dbReference type="PROSITE" id="PS50076"/>
    </source>
</evidence>
<dbReference type="InterPro" id="IPR036869">
    <property type="entry name" value="J_dom_sf"/>
</dbReference>
<evidence type="ECO:0000313" key="5">
    <source>
        <dbReference type="Proteomes" id="UP000594923"/>
    </source>
</evidence>
<feature type="transmembrane region" description="Helical" evidence="2">
    <location>
        <begin position="473"/>
        <end position="500"/>
    </location>
</feature>
<dbReference type="RefSeq" id="WP_197624228.1">
    <property type="nucleotide sequence ID" value="NZ_CP063073.1"/>
</dbReference>
<keyword evidence="2" id="KW-0472">Membrane</keyword>
<keyword evidence="2" id="KW-1133">Transmembrane helix</keyword>
<dbReference type="InterPro" id="IPR001623">
    <property type="entry name" value="DnaJ_domain"/>
</dbReference>
<keyword evidence="2" id="KW-0812">Transmembrane</keyword>
<evidence type="ECO:0000256" key="1">
    <source>
        <dbReference type="ARBA" id="ARBA00023186"/>
    </source>
</evidence>
<keyword evidence="1" id="KW-0143">Chaperone</keyword>
<feature type="transmembrane region" description="Helical" evidence="2">
    <location>
        <begin position="410"/>
        <end position="428"/>
    </location>
</feature>
<proteinExistence type="predicted"/>
<dbReference type="AlphaFoldDB" id="A0A7M1KCS8"/>
<feature type="transmembrane region" description="Helical" evidence="2">
    <location>
        <begin position="380"/>
        <end position="398"/>
    </location>
</feature>
<dbReference type="SUPFAM" id="SSF46565">
    <property type="entry name" value="Chaperone J-domain"/>
    <property type="match status" value="1"/>
</dbReference>
<feature type="transmembrane region" description="Helical" evidence="2">
    <location>
        <begin position="521"/>
        <end position="549"/>
    </location>
</feature>
<sequence>MDCWTVLQLADDADERTIKRTYARLLKSCRPDDDAEGFQRLREAYENALSEARWRADNEEVETVEAPIAEQDHGNLNELAELMDVRPLSPAPFETPVAQSAYDLAELMNISPLSPAAFEAPKPDPAHALLTGLNVHNLDERWAQAQQQGCEQAFQAGLLRHCFEAPGERSAIVGWAMQHLDWLTPWQQVTMTPWQHEALTGELLQEYRRTLQELLEQKAEREFVNQLTQYNSQPWLRVFDQQQQWQRIVLQLLHDTEWSVPLFERVCSAFGWDDQKGVYPEPAWMWRGLVSRCEQESFYTNLQDKAQDTRRTSADALAARLLLTPMTATQQMRIIDRFGENEWSACQQLGETLTWRYPQLIERLPQSDPFFWRKFVPRPIYTQVLIRLWAIFTLAVGLNLVRDNTEKLDVGVLLIFLVLGIVPAGIGFRITQMWALMSASFMVQDLWLSQYLIPKRLNPNQYWLVLRHGVPQLAMLLACALVLGVLGMVTYAGMLLINLLHKKRIGHMSHTFSHNYPWLNGLHWAFWSPLQAVFLVVMVAVIVAAQHYLPSVPWTHFDWPKR</sequence>
<organism evidence="4 5">
    <name type="scientific">Pseudomonas poae</name>
    <dbReference type="NCBI Taxonomy" id="200451"/>
    <lineage>
        <taxon>Bacteria</taxon>
        <taxon>Pseudomonadati</taxon>
        <taxon>Pseudomonadota</taxon>
        <taxon>Gammaproteobacteria</taxon>
        <taxon>Pseudomonadales</taxon>
        <taxon>Pseudomonadaceae</taxon>
        <taxon>Pseudomonas</taxon>
    </lineage>
</organism>
<reference evidence="4 5" key="1">
    <citation type="submission" date="2020-10" db="EMBL/GenBank/DDBJ databases">
        <title>High quality whole genome sequence of Pseudomonas poae PMA22.</title>
        <authorList>
            <person name="Hernandez J.G."/>
            <person name="Rodriguez P."/>
            <person name="Cuevas C."/>
            <person name="de la Calle F."/>
            <person name="Galan B."/>
            <person name="Garcia J.L."/>
        </authorList>
    </citation>
    <scope>NUCLEOTIDE SEQUENCE [LARGE SCALE GENOMIC DNA]</scope>
    <source>
        <strain evidence="4 5">PMA22</strain>
    </source>
</reference>
<dbReference type="Gene3D" id="1.10.287.110">
    <property type="entry name" value="DnaJ domain"/>
    <property type="match status" value="1"/>
</dbReference>
<dbReference type="EMBL" id="CP063073">
    <property type="protein sequence ID" value="QOQ73180.1"/>
    <property type="molecule type" value="Genomic_DNA"/>
</dbReference>
<accession>A0A7M1KCS8</accession>
<gene>
    <name evidence="4" type="ORF">IMF22_16830</name>
</gene>
<evidence type="ECO:0000256" key="2">
    <source>
        <dbReference type="SAM" id="Phobius"/>
    </source>
</evidence>
<dbReference type="PROSITE" id="PS50076">
    <property type="entry name" value="DNAJ_2"/>
    <property type="match status" value="1"/>
</dbReference>
<evidence type="ECO:0000313" key="4">
    <source>
        <dbReference type="EMBL" id="QOQ73180.1"/>
    </source>
</evidence>